<dbReference type="AlphaFoldDB" id="A0A1H6NMF8"/>
<evidence type="ECO:0000256" key="1">
    <source>
        <dbReference type="ARBA" id="ARBA00022450"/>
    </source>
</evidence>
<accession>A0A1H6NMF8</accession>
<dbReference type="GO" id="GO:0044550">
    <property type="term" value="P:secondary metabolite biosynthetic process"/>
    <property type="evidence" value="ECO:0007669"/>
    <property type="project" value="TreeGrafter"/>
</dbReference>
<dbReference type="GO" id="GO:0043041">
    <property type="term" value="P:amino acid activation for nonribosomal peptide biosynthetic process"/>
    <property type="evidence" value="ECO:0007669"/>
    <property type="project" value="TreeGrafter"/>
</dbReference>
<protein>
    <submittedName>
        <fullName evidence="4">Amino acid adenylation domain-containing protein</fullName>
    </submittedName>
</protein>
<dbReference type="PANTHER" id="PTHR45527">
    <property type="entry name" value="NONRIBOSOMAL PEPTIDE SYNTHETASE"/>
    <property type="match status" value="1"/>
</dbReference>
<dbReference type="Pfam" id="PF00501">
    <property type="entry name" value="AMP-binding"/>
    <property type="match status" value="1"/>
</dbReference>
<feature type="domain" description="AMP-dependent synthetase/ligase" evidence="3">
    <location>
        <begin position="1"/>
        <end position="198"/>
    </location>
</feature>
<dbReference type="GO" id="GO:0005737">
    <property type="term" value="C:cytoplasm"/>
    <property type="evidence" value="ECO:0007669"/>
    <property type="project" value="TreeGrafter"/>
</dbReference>
<dbReference type="FunFam" id="3.30.300.30:FF:000010">
    <property type="entry name" value="Enterobactin synthetase component F"/>
    <property type="match status" value="1"/>
</dbReference>
<keyword evidence="5" id="KW-1185">Reference proteome</keyword>
<dbReference type="Gene3D" id="3.30.300.30">
    <property type="match status" value="1"/>
</dbReference>
<sequence length="346" mass="38217">MVEHHALLNYIMHAVHHYFVSVQSSVVSSSLSFDATVTSLICPLMMGGSINLLADNGQSLELLHEVLVNQSEALLFKLTPSHLRALIDLASINTLSECAHVFIVGGEALPASVVELHQQLYMPNAVFINEYGPTETVVGCSTFEVRKMSSFNGQNTVSIGTPIQNTQLYILDTSGRLAPQGAIGELYIGGAGVARGYLNRPELTAERFIQSPFSEIPETRIYKTGDLCRWNADETLHYEGRSDEQIKIRGFRIEPGEIETLLKDQASVNDALVTDYRSGTSDKQLIAYIIPESKLDDISDFNTELLRTALKSKLPDYMVPSVFVWVDSWPVSVNGKLDRKALPEPT</sequence>
<proteinExistence type="predicted"/>
<gene>
    <name evidence="4" type="ORF">SAMN05660691_04193</name>
</gene>
<feature type="non-terminal residue" evidence="4">
    <location>
        <position position="346"/>
    </location>
</feature>
<keyword evidence="2" id="KW-0597">Phosphoprotein</keyword>
<name>A0A1H6NMF8_9GAMM</name>
<dbReference type="InterPro" id="IPR000873">
    <property type="entry name" value="AMP-dep_synth/lig_dom"/>
</dbReference>
<evidence type="ECO:0000313" key="4">
    <source>
        <dbReference type="EMBL" id="SEI14432.1"/>
    </source>
</evidence>
<dbReference type="Gene3D" id="3.40.50.12780">
    <property type="entry name" value="N-terminal domain of ligase-like"/>
    <property type="match status" value="1"/>
</dbReference>
<dbReference type="Proteomes" id="UP000199371">
    <property type="component" value="Unassembled WGS sequence"/>
</dbReference>
<dbReference type="InterPro" id="IPR042099">
    <property type="entry name" value="ANL_N_sf"/>
</dbReference>
<dbReference type="CDD" id="cd05930">
    <property type="entry name" value="A_NRPS"/>
    <property type="match status" value="1"/>
</dbReference>
<evidence type="ECO:0000259" key="3">
    <source>
        <dbReference type="Pfam" id="PF00501"/>
    </source>
</evidence>
<dbReference type="GO" id="GO:0031177">
    <property type="term" value="F:phosphopantetheine binding"/>
    <property type="evidence" value="ECO:0007669"/>
    <property type="project" value="TreeGrafter"/>
</dbReference>
<evidence type="ECO:0000256" key="2">
    <source>
        <dbReference type="ARBA" id="ARBA00022553"/>
    </source>
</evidence>
<evidence type="ECO:0000313" key="5">
    <source>
        <dbReference type="Proteomes" id="UP000199371"/>
    </source>
</evidence>
<organism evidence="4 5">
    <name type="scientific">Rheinheimera pacifica</name>
    <dbReference type="NCBI Taxonomy" id="173990"/>
    <lineage>
        <taxon>Bacteria</taxon>
        <taxon>Pseudomonadati</taxon>
        <taxon>Pseudomonadota</taxon>
        <taxon>Gammaproteobacteria</taxon>
        <taxon>Chromatiales</taxon>
        <taxon>Chromatiaceae</taxon>
        <taxon>Rheinheimera</taxon>
    </lineage>
</organism>
<dbReference type="STRING" id="173990.SAMN05660691_04193"/>
<dbReference type="SUPFAM" id="SSF56801">
    <property type="entry name" value="Acetyl-CoA synthetase-like"/>
    <property type="match status" value="1"/>
</dbReference>
<dbReference type="InterPro" id="IPR045851">
    <property type="entry name" value="AMP-bd_C_sf"/>
</dbReference>
<keyword evidence="1" id="KW-0596">Phosphopantetheine</keyword>
<dbReference type="FunFam" id="2.30.38.10:FF:000001">
    <property type="entry name" value="Non-ribosomal peptide synthetase PvdI"/>
    <property type="match status" value="1"/>
</dbReference>
<dbReference type="EMBL" id="FNXF01000045">
    <property type="protein sequence ID" value="SEI14432.1"/>
    <property type="molecule type" value="Genomic_DNA"/>
</dbReference>
<dbReference type="PANTHER" id="PTHR45527:SF1">
    <property type="entry name" value="FATTY ACID SYNTHASE"/>
    <property type="match status" value="1"/>
</dbReference>
<reference evidence="5" key="1">
    <citation type="submission" date="2016-10" db="EMBL/GenBank/DDBJ databases">
        <authorList>
            <person name="Varghese N."/>
            <person name="Submissions S."/>
        </authorList>
    </citation>
    <scope>NUCLEOTIDE SEQUENCE [LARGE SCALE GENOMIC DNA]</scope>
    <source>
        <strain evidence="5">DSM 17616</strain>
    </source>
</reference>